<dbReference type="Proteomes" id="UP000754644">
    <property type="component" value="Unassembled WGS sequence"/>
</dbReference>
<dbReference type="EMBL" id="JABMOJ010000060">
    <property type="protein sequence ID" value="NQV64049.1"/>
    <property type="molecule type" value="Genomic_DNA"/>
</dbReference>
<sequence>MRQASQCLVLEAAVDAAEIQSRLYALGLYPGVKVEVLRFAPAGDPIQIRIGSTLLSIRKQEARLIEVEALE</sequence>
<dbReference type="Pfam" id="PF04023">
    <property type="entry name" value="FeoA"/>
    <property type="match status" value="1"/>
</dbReference>
<gene>
    <name evidence="3" type="ORF">HQ497_01675</name>
</gene>
<comment type="caution">
    <text evidence="3">The sequence shown here is derived from an EMBL/GenBank/DDBJ whole genome shotgun (WGS) entry which is preliminary data.</text>
</comment>
<dbReference type="SMART" id="SM00899">
    <property type="entry name" value="FeoA"/>
    <property type="match status" value="1"/>
</dbReference>
<organism evidence="3 4">
    <name type="scientific">SAR86 cluster bacterium</name>
    <dbReference type="NCBI Taxonomy" id="2030880"/>
    <lineage>
        <taxon>Bacteria</taxon>
        <taxon>Pseudomonadati</taxon>
        <taxon>Pseudomonadota</taxon>
        <taxon>Gammaproteobacteria</taxon>
        <taxon>SAR86 cluster</taxon>
    </lineage>
</organism>
<dbReference type="InterPro" id="IPR052713">
    <property type="entry name" value="FeoA"/>
</dbReference>
<dbReference type="InterPro" id="IPR038157">
    <property type="entry name" value="FeoA_core_dom"/>
</dbReference>
<accession>A0A973A6W4</accession>
<evidence type="ECO:0000313" key="3">
    <source>
        <dbReference type="EMBL" id="NQV64049.1"/>
    </source>
</evidence>
<dbReference type="PANTHER" id="PTHR42954">
    <property type="entry name" value="FE(2+) TRANSPORT PROTEIN A"/>
    <property type="match status" value="1"/>
</dbReference>
<dbReference type="InterPro" id="IPR008988">
    <property type="entry name" value="Transcriptional_repressor_C"/>
</dbReference>
<name>A0A973A6W4_9GAMM</name>
<feature type="domain" description="Ferrous iron transporter FeoA-like" evidence="2">
    <location>
        <begin position="1"/>
        <end position="69"/>
    </location>
</feature>
<evidence type="ECO:0000313" key="4">
    <source>
        <dbReference type="Proteomes" id="UP000754644"/>
    </source>
</evidence>
<keyword evidence="1" id="KW-0408">Iron</keyword>
<proteinExistence type="predicted"/>
<protein>
    <submittedName>
        <fullName evidence="3">Ferrous iron transport protein A</fullName>
    </submittedName>
</protein>
<dbReference type="SUPFAM" id="SSF50037">
    <property type="entry name" value="C-terminal domain of transcriptional repressors"/>
    <property type="match status" value="1"/>
</dbReference>
<dbReference type="Gene3D" id="2.30.30.90">
    <property type="match status" value="1"/>
</dbReference>
<evidence type="ECO:0000256" key="1">
    <source>
        <dbReference type="ARBA" id="ARBA00023004"/>
    </source>
</evidence>
<dbReference type="AlphaFoldDB" id="A0A973A6W4"/>
<dbReference type="PANTHER" id="PTHR42954:SF2">
    <property type="entry name" value="FE(2+) TRANSPORT PROTEIN A"/>
    <property type="match status" value="1"/>
</dbReference>
<reference evidence="3" key="1">
    <citation type="submission" date="2020-05" db="EMBL/GenBank/DDBJ databases">
        <title>Sulfur intermediates as new biogeochemical hubs in an aquatic model microbial ecosystem.</title>
        <authorList>
            <person name="Vigneron A."/>
        </authorList>
    </citation>
    <scope>NUCLEOTIDE SEQUENCE</scope>
    <source>
        <strain evidence="3">Bin.250</strain>
    </source>
</reference>
<dbReference type="GO" id="GO:0046914">
    <property type="term" value="F:transition metal ion binding"/>
    <property type="evidence" value="ECO:0007669"/>
    <property type="project" value="InterPro"/>
</dbReference>
<dbReference type="InterPro" id="IPR007167">
    <property type="entry name" value="Fe-transptr_FeoA-like"/>
</dbReference>
<evidence type="ECO:0000259" key="2">
    <source>
        <dbReference type="SMART" id="SM00899"/>
    </source>
</evidence>